<accession>A0A7Y9FGW3</accession>
<feature type="transmembrane region" description="Helical" evidence="1">
    <location>
        <begin position="12"/>
        <end position="35"/>
    </location>
</feature>
<dbReference type="CDD" id="cd01948">
    <property type="entry name" value="EAL"/>
    <property type="match status" value="1"/>
</dbReference>
<keyword evidence="1" id="KW-0812">Transmembrane</keyword>
<evidence type="ECO:0000313" key="7">
    <source>
        <dbReference type="Proteomes" id="UP000618382"/>
    </source>
</evidence>
<organism evidence="5 6">
    <name type="scientific">Cellulomonas oligotrophica</name>
    <dbReference type="NCBI Taxonomy" id="931536"/>
    <lineage>
        <taxon>Bacteria</taxon>
        <taxon>Bacillati</taxon>
        <taxon>Actinomycetota</taxon>
        <taxon>Actinomycetes</taxon>
        <taxon>Micrococcales</taxon>
        <taxon>Cellulomonadaceae</taxon>
        <taxon>Cellulomonas</taxon>
    </lineage>
</organism>
<feature type="domain" description="EAL" evidence="2">
    <location>
        <begin position="415"/>
        <end position="676"/>
    </location>
</feature>
<sequence length="683" mass="71760">MVERISAFDRRAGGVAVAAWSVVLLVLVSFGLTVATVQAGARTDQETAAARTVVRDAREVQAVLLDAETGQRGYLITQDRSFLEPYATADARLAQALASLEAASDQLGGVHPGLLEVLARVKLDHLETAVELTKRGRADDAATLVASGAGRRVMDDVRDEAARVIADAAQIADAGATRSVRLRALATTTGALSVLSVLALVVLLLRHQTRLEREQAAAELEAREAVGRLERLSTQDALTGLMLRRPAEEELARALARSRRDGTGLAVVLCDVDRFTELNSRLGSGGGDAVLVAAVQALTAMTGAADLLARAGPDEILLVVEPVASVADAEQIARRVAQAVELDVEVDGQTVATSASVGLVVVGLGVDPPGPAPGVPATTAQVLSAADEATNGAKQAGGRRVHLFDPATDVVRGAHYRIVGELRQALEDPAAGGLWVAYQPLVDLVDDQVFAFEALVRWEHPDRGPLPPGQFVPHVEASELIVGLDRHVLRTATHQVAHWNADRRRRGLPPLRVSVNCAPRTLADPGLVSTVKDALAESGLAPTSLVLEITESAVVQATRVVADRLATLVDLGVTIALDDFGTGYSSLSYLTHLPIGMIKIDRSLVQDLGSSAADEAVVSAISSLARRLGQVVLAEGVEDQTQLDRAMALGCRFAQGYHLGRPAPARELALVAVPLAVPHVRAG</sequence>
<comment type="caution">
    <text evidence="5">The sequence shown here is derived from an EMBL/GenBank/DDBJ whole genome shotgun (WGS) entry which is preliminary data.</text>
</comment>
<evidence type="ECO:0000259" key="2">
    <source>
        <dbReference type="PROSITE" id="PS50883"/>
    </source>
</evidence>
<dbReference type="AlphaFoldDB" id="A0A7Y9FGW3"/>
<dbReference type="InterPro" id="IPR029787">
    <property type="entry name" value="Nucleotide_cyclase"/>
</dbReference>
<keyword evidence="7" id="KW-1185">Reference proteome</keyword>
<dbReference type="SUPFAM" id="SSF55073">
    <property type="entry name" value="Nucleotide cyclase"/>
    <property type="match status" value="1"/>
</dbReference>
<dbReference type="Pfam" id="PF05227">
    <property type="entry name" value="CHASE3"/>
    <property type="match status" value="1"/>
</dbReference>
<dbReference type="PANTHER" id="PTHR44757">
    <property type="entry name" value="DIGUANYLATE CYCLASE DGCP"/>
    <property type="match status" value="1"/>
</dbReference>
<dbReference type="Pfam" id="PF00990">
    <property type="entry name" value="GGDEF"/>
    <property type="match status" value="1"/>
</dbReference>
<evidence type="ECO:0000313" key="6">
    <source>
        <dbReference type="Proteomes" id="UP000577956"/>
    </source>
</evidence>
<dbReference type="SMART" id="SM00267">
    <property type="entry name" value="GGDEF"/>
    <property type="match status" value="1"/>
</dbReference>
<dbReference type="InterPro" id="IPR001633">
    <property type="entry name" value="EAL_dom"/>
</dbReference>
<dbReference type="SMART" id="SM00052">
    <property type="entry name" value="EAL"/>
    <property type="match status" value="1"/>
</dbReference>
<dbReference type="InterPro" id="IPR007891">
    <property type="entry name" value="CHASE3"/>
</dbReference>
<evidence type="ECO:0000313" key="5">
    <source>
        <dbReference type="EMBL" id="NYD86832.1"/>
    </source>
</evidence>
<gene>
    <name evidence="5" type="ORF">BKA21_002381</name>
    <name evidence="4" type="ORF">Col01nite_15410</name>
</gene>
<dbReference type="InterPro" id="IPR000160">
    <property type="entry name" value="GGDEF_dom"/>
</dbReference>
<dbReference type="SUPFAM" id="SSF141868">
    <property type="entry name" value="EAL domain-like"/>
    <property type="match status" value="1"/>
</dbReference>
<dbReference type="InterPro" id="IPR035919">
    <property type="entry name" value="EAL_sf"/>
</dbReference>
<dbReference type="InterPro" id="IPR043128">
    <property type="entry name" value="Rev_trsase/Diguanyl_cyclase"/>
</dbReference>
<dbReference type="PANTHER" id="PTHR44757:SF2">
    <property type="entry name" value="BIOFILM ARCHITECTURE MAINTENANCE PROTEIN MBAA"/>
    <property type="match status" value="1"/>
</dbReference>
<evidence type="ECO:0000313" key="4">
    <source>
        <dbReference type="EMBL" id="GIG32382.1"/>
    </source>
</evidence>
<dbReference type="NCBIfam" id="TIGR00254">
    <property type="entry name" value="GGDEF"/>
    <property type="match status" value="1"/>
</dbReference>
<evidence type="ECO:0000259" key="3">
    <source>
        <dbReference type="PROSITE" id="PS50887"/>
    </source>
</evidence>
<feature type="domain" description="GGDEF" evidence="3">
    <location>
        <begin position="263"/>
        <end position="406"/>
    </location>
</feature>
<dbReference type="Proteomes" id="UP000618382">
    <property type="component" value="Unassembled WGS sequence"/>
</dbReference>
<dbReference type="EMBL" id="JACCBK010000001">
    <property type="protein sequence ID" value="NYD86832.1"/>
    <property type="molecule type" value="Genomic_DNA"/>
</dbReference>
<dbReference type="CDD" id="cd01949">
    <property type="entry name" value="GGDEF"/>
    <property type="match status" value="1"/>
</dbReference>
<name>A0A7Y9FGW3_9CELL</name>
<reference evidence="4 7" key="2">
    <citation type="submission" date="2021-01" db="EMBL/GenBank/DDBJ databases">
        <title>Whole genome shotgun sequence of Cellulomonas oligotrophica NBRC 109435.</title>
        <authorList>
            <person name="Komaki H."/>
            <person name="Tamura T."/>
        </authorList>
    </citation>
    <scope>NUCLEOTIDE SEQUENCE [LARGE SCALE GENOMIC DNA]</scope>
    <source>
        <strain evidence="4 7">NBRC 109435</strain>
    </source>
</reference>
<evidence type="ECO:0000256" key="1">
    <source>
        <dbReference type="SAM" id="Phobius"/>
    </source>
</evidence>
<dbReference type="Gene3D" id="3.20.20.450">
    <property type="entry name" value="EAL domain"/>
    <property type="match status" value="1"/>
</dbReference>
<dbReference type="CDD" id="cd19410">
    <property type="entry name" value="HK9-like_sensor"/>
    <property type="match status" value="1"/>
</dbReference>
<dbReference type="Gene3D" id="3.30.70.270">
    <property type="match status" value="1"/>
</dbReference>
<reference evidence="5 6" key="1">
    <citation type="submission" date="2020-07" db="EMBL/GenBank/DDBJ databases">
        <title>Sequencing the genomes of 1000 actinobacteria strains.</title>
        <authorList>
            <person name="Klenk H.-P."/>
        </authorList>
    </citation>
    <scope>NUCLEOTIDE SEQUENCE [LARGE SCALE GENOMIC DNA]</scope>
    <source>
        <strain evidence="5 6">DSM 24482</strain>
    </source>
</reference>
<dbReference type="RefSeq" id="WP_179625362.1">
    <property type="nucleotide sequence ID" value="NZ_BAABFI010000001.1"/>
</dbReference>
<protein>
    <submittedName>
        <fullName evidence="5">Diguanylate cyclase (GGDEF)-like protein</fullName>
    </submittedName>
</protein>
<dbReference type="InterPro" id="IPR052155">
    <property type="entry name" value="Biofilm_reg_signaling"/>
</dbReference>
<feature type="transmembrane region" description="Helical" evidence="1">
    <location>
        <begin position="184"/>
        <end position="205"/>
    </location>
</feature>
<dbReference type="Proteomes" id="UP000577956">
    <property type="component" value="Unassembled WGS sequence"/>
</dbReference>
<dbReference type="Pfam" id="PF00563">
    <property type="entry name" value="EAL"/>
    <property type="match status" value="1"/>
</dbReference>
<proteinExistence type="predicted"/>
<keyword evidence="1" id="KW-1133">Transmembrane helix</keyword>
<dbReference type="EMBL" id="BONN01000003">
    <property type="protein sequence ID" value="GIG32382.1"/>
    <property type="molecule type" value="Genomic_DNA"/>
</dbReference>
<keyword evidence="1" id="KW-0472">Membrane</keyword>
<dbReference type="PROSITE" id="PS50887">
    <property type="entry name" value="GGDEF"/>
    <property type="match status" value="1"/>
</dbReference>
<dbReference type="PROSITE" id="PS50883">
    <property type="entry name" value="EAL"/>
    <property type="match status" value="1"/>
</dbReference>